<dbReference type="Proteomes" id="UP000005741">
    <property type="component" value="Chromosome"/>
</dbReference>
<dbReference type="PANTHER" id="PTHR30087">
    <property type="entry name" value="INNER MEMBRANE PROTEIN"/>
    <property type="match status" value="1"/>
</dbReference>
<dbReference type="InterPro" id="IPR007553">
    <property type="entry name" value="2-thiour_desulf"/>
</dbReference>
<accession>H1YYF2</accession>
<proteinExistence type="predicted"/>
<feature type="domain" description="DUF1722" evidence="1">
    <location>
        <begin position="194"/>
        <end position="309"/>
    </location>
</feature>
<dbReference type="Pfam" id="PF04463">
    <property type="entry name" value="2-thiour_desulf"/>
    <property type="match status" value="1"/>
</dbReference>
<dbReference type="PATRIC" id="fig|937775.9.peg.1071"/>
<dbReference type="PANTHER" id="PTHR30087:SF0">
    <property type="entry name" value="INNER MEMBRANE PROTEIN"/>
    <property type="match status" value="1"/>
</dbReference>
<gene>
    <name evidence="2" type="ORF">Metlim_0928</name>
</gene>
<sequence length="329" mass="38159">MTMKTEFEKPEIVVSRCLGFGHVRYDGSMIKSDEVEALKKYVNFIPVCPEVEIGLGIPRAVIRIVRINNEDRLIQPSTGRDITEQMNEFSESFLSKTDKTDGFIMKNRSPSSGISNVNVYPGPDKSNKIDRRAGFFGGAIIDRFPDYPVEDEGRLKNERIREHFLTRIFLLAELRKTESEGSIKELRNYHHKNKTLLLSYSQKYLKILGNIAAEGNRPDEELFSFYRRNLLLATKRPVTYKSEINAFMHAFGQTSDRLNKNEREYFLESLESYRKNLLPAVAIKKILFGWALADEKSDLMDQTFFRPYPDDLTFYRPESMQRGKDFSTD</sequence>
<evidence type="ECO:0000313" key="2">
    <source>
        <dbReference type="EMBL" id="EHQ35050.1"/>
    </source>
</evidence>
<dbReference type="InParanoid" id="H1YYF2"/>
<dbReference type="HOGENOM" id="CLU_076318_0_1_2"/>
<dbReference type="STRING" id="937775.Metlim_0928"/>
<evidence type="ECO:0000259" key="1">
    <source>
        <dbReference type="Pfam" id="PF08349"/>
    </source>
</evidence>
<dbReference type="AlphaFoldDB" id="H1YYF2"/>
<protein>
    <recommendedName>
        <fullName evidence="1">DUF1722 domain-containing protein</fullName>
    </recommendedName>
</protein>
<dbReference type="EMBL" id="CM001436">
    <property type="protein sequence ID" value="EHQ35050.1"/>
    <property type="molecule type" value="Genomic_DNA"/>
</dbReference>
<name>H1YYF2_9EURY</name>
<evidence type="ECO:0000313" key="3">
    <source>
        <dbReference type="Proteomes" id="UP000005741"/>
    </source>
</evidence>
<dbReference type="Pfam" id="PF08349">
    <property type="entry name" value="DUF1722"/>
    <property type="match status" value="1"/>
</dbReference>
<organism evidence="2 3">
    <name type="scientific">Methanoplanus limicola DSM 2279</name>
    <dbReference type="NCBI Taxonomy" id="937775"/>
    <lineage>
        <taxon>Archaea</taxon>
        <taxon>Methanobacteriati</taxon>
        <taxon>Methanobacteriota</taxon>
        <taxon>Stenosarchaea group</taxon>
        <taxon>Methanomicrobia</taxon>
        <taxon>Methanomicrobiales</taxon>
        <taxon>Methanomicrobiaceae</taxon>
        <taxon>Methanoplanus</taxon>
    </lineage>
</organism>
<dbReference type="RefSeq" id="WP_004076781.1">
    <property type="nucleotide sequence ID" value="NZ_CM001436.1"/>
</dbReference>
<dbReference type="OrthoDB" id="2675at2157"/>
<dbReference type="InterPro" id="IPR013560">
    <property type="entry name" value="DUF1722"/>
</dbReference>
<keyword evidence="3" id="KW-1185">Reference proteome</keyword>
<reference evidence="2 3" key="1">
    <citation type="submission" date="2011-10" db="EMBL/GenBank/DDBJ databases">
        <title>The Improved High-Quality Draft genome of Methanoplanus limicola DSM 2279.</title>
        <authorList>
            <consortium name="US DOE Joint Genome Institute (JGI-PGF)"/>
            <person name="Lucas S."/>
            <person name="Copeland A."/>
            <person name="Lapidus A."/>
            <person name="Glavina del Rio T."/>
            <person name="Dalin E."/>
            <person name="Tice H."/>
            <person name="Bruce D."/>
            <person name="Goodwin L."/>
            <person name="Pitluck S."/>
            <person name="Peters L."/>
            <person name="Mikhailova N."/>
            <person name="Lu M."/>
            <person name="Kyrpides N."/>
            <person name="Mavromatis K."/>
            <person name="Ivanova N."/>
            <person name="Markowitz V."/>
            <person name="Cheng J.-F."/>
            <person name="Hugenholtz P."/>
            <person name="Woyke T."/>
            <person name="Wu D."/>
            <person name="Wirth R."/>
            <person name="Brambilla E.-M."/>
            <person name="Klenk H.-P."/>
            <person name="Eisen J.A."/>
        </authorList>
    </citation>
    <scope>NUCLEOTIDE SEQUENCE [LARGE SCALE GENOMIC DNA]</scope>
    <source>
        <strain evidence="2 3">DSM 2279</strain>
    </source>
</reference>